<comment type="caution">
    <text evidence="1">The sequence shown here is derived from an EMBL/GenBank/DDBJ whole genome shotgun (WGS) entry which is preliminary data.</text>
</comment>
<gene>
    <name evidence="1" type="ORF">LCGC14_1571750</name>
</gene>
<evidence type="ECO:0000313" key="1">
    <source>
        <dbReference type="EMBL" id="KKM27730.1"/>
    </source>
</evidence>
<sequence>MNIIRRHKLKIQDKAGIRGRVAWTVFEHTPFGLHKLMHLKERFLNGEITKEVRDKLRRIILDDPKMSSVKQYGESCSRERLLKRGFVNNMRWALGFNHNIVTNQGDALIADLLAETPARTKVDNTNGFVAVGTGWTGASPKTNETVNTPSGIPEGMEATYPKVEGAFGAANDNVIQYRVVFEAGDLNATINEAGLGNNATEASGDNLAYAEVSPNAVVSASDTLQVDWEITPLGA</sequence>
<accession>A0A0F9LJW1</accession>
<name>A0A0F9LJW1_9ZZZZ</name>
<dbReference type="AlphaFoldDB" id="A0A0F9LJW1"/>
<organism evidence="1">
    <name type="scientific">marine sediment metagenome</name>
    <dbReference type="NCBI Taxonomy" id="412755"/>
    <lineage>
        <taxon>unclassified sequences</taxon>
        <taxon>metagenomes</taxon>
        <taxon>ecological metagenomes</taxon>
    </lineage>
</organism>
<protein>
    <submittedName>
        <fullName evidence="1">Uncharacterized protein</fullName>
    </submittedName>
</protein>
<reference evidence="1" key="1">
    <citation type="journal article" date="2015" name="Nature">
        <title>Complex archaea that bridge the gap between prokaryotes and eukaryotes.</title>
        <authorList>
            <person name="Spang A."/>
            <person name="Saw J.H."/>
            <person name="Jorgensen S.L."/>
            <person name="Zaremba-Niedzwiedzka K."/>
            <person name="Martijn J."/>
            <person name="Lind A.E."/>
            <person name="van Eijk R."/>
            <person name="Schleper C."/>
            <person name="Guy L."/>
            <person name="Ettema T.J."/>
        </authorList>
    </citation>
    <scope>NUCLEOTIDE SEQUENCE</scope>
</reference>
<proteinExistence type="predicted"/>
<dbReference type="EMBL" id="LAZR01012266">
    <property type="protein sequence ID" value="KKM27730.1"/>
    <property type="molecule type" value="Genomic_DNA"/>
</dbReference>